<dbReference type="OrthoDB" id="9803573at2"/>
<evidence type="ECO:0000256" key="11">
    <source>
        <dbReference type="HAMAP-Rule" id="MF_01025"/>
    </source>
</evidence>
<feature type="binding site" evidence="11">
    <location>
        <position position="17"/>
    </location>
    <ligand>
        <name>Mn(2+)</name>
        <dbReference type="ChEBI" id="CHEBI:29035"/>
    </ligand>
</feature>
<dbReference type="GO" id="GO:0003852">
    <property type="term" value="F:2-isopropylmalate synthase activity"/>
    <property type="evidence" value="ECO:0007669"/>
    <property type="project" value="UniProtKB-UniRule"/>
</dbReference>
<dbReference type="InterPro" id="IPR002034">
    <property type="entry name" value="AIPM/Hcit_synth_CS"/>
</dbReference>
<dbReference type="RefSeq" id="WP_069186365.1">
    <property type="nucleotide sequence ID" value="NZ_FLYE01000003.1"/>
</dbReference>
<dbReference type="Pfam" id="PF00682">
    <property type="entry name" value="HMGL-like"/>
    <property type="match status" value="1"/>
</dbReference>
<dbReference type="GO" id="GO:0009098">
    <property type="term" value="P:L-leucine biosynthetic process"/>
    <property type="evidence" value="ECO:0007669"/>
    <property type="project" value="UniProtKB-UniRule"/>
</dbReference>
<dbReference type="InterPro" id="IPR013785">
    <property type="entry name" value="Aldolase_TIM"/>
</dbReference>
<dbReference type="EMBL" id="FLYE01000003">
    <property type="protein sequence ID" value="SCA55653.1"/>
    <property type="molecule type" value="Genomic_DNA"/>
</dbReference>
<dbReference type="Gene3D" id="3.30.160.270">
    <property type="match status" value="1"/>
</dbReference>
<accession>A0A1C3REE2</accession>
<comment type="subunit">
    <text evidence="11">Homodimer.</text>
</comment>
<dbReference type="InterPro" id="IPR050073">
    <property type="entry name" value="2-IPM_HCS-like"/>
</dbReference>
<feature type="domain" description="Pyruvate carboxyltransferase" evidence="12">
    <location>
        <begin position="8"/>
        <end position="270"/>
    </location>
</feature>
<organism evidence="13 14">
    <name type="scientific">Candidatus Terasakiella magnetica</name>
    <dbReference type="NCBI Taxonomy" id="1867952"/>
    <lineage>
        <taxon>Bacteria</taxon>
        <taxon>Pseudomonadati</taxon>
        <taxon>Pseudomonadota</taxon>
        <taxon>Alphaproteobacteria</taxon>
        <taxon>Rhodospirillales</taxon>
        <taxon>Terasakiellaceae</taxon>
        <taxon>Terasakiella</taxon>
    </lineage>
</organism>
<feature type="binding site" evidence="11">
    <location>
        <position position="207"/>
    </location>
    <ligand>
        <name>Mn(2+)</name>
        <dbReference type="ChEBI" id="CHEBI:29035"/>
    </ligand>
</feature>
<dbReference type="InterPro" id="IPR000891">
    <property type="entry name" value="PYR_CT"/>
</dbReference>
<keyword evidence="7 11" id="KW-0808">Transferase</keyword>
<comment type="cofactor">
    <cofactor evidence="11">
        <name>Mn(2+)</name>
        <dbReference type="ChEBI" id="CHEBI:29035"/>
    </cofactor>
</comment>
<keyword evidence="6 11" id="KW-0028">Amino-acid biosynthesis</keyword>
<dbReference type="PROSITE" id="PS00816">
    <property type="entry name" value="AIPM_HOMOCIT_SYNTH_2"/>
    <property type="match status" value="1"/>
</dbReference>
<dbReference type="GO" id="GO:0005829">
    <property type="term" value="C:cytosol"/>
    <property type="evidence" value="ECO:0007669"/>
    <property type="project" value="TreeGrafter"/>
</dbReference>
<keyword evidence="11" id="KW-0963">Cytoplasm</keyword>
<sequence>MTTDSNRVIIFDTTLRDGEQSPGASMNLEEKLRIAETLEEMGVDVIEAGFPIASEGDFESVSEIAKRAKNSSICGLSRASQGDIQRCFDAVKHAPIHRIHTFISTSPLHMKYKLQMEPDAVVEKIKSSVTFARSLVEDVEWSAEDGTRTDPDFLCRCVETAIAAGARTINIPDTVGYTVPEEYYKMIDMLMNRVPNIDQAIISTHCHNDLGLAVANSLSAVQAGARQVECTINGLGERAGNAALEEIVMALRTRKDFMPYETGIKSELITRASRMVSAITGFSVQPNKAIVGKNAFAHESGIHQDGMLKHAGTYEIMTPESVGLDNANKIVLGKHSGRHAFKDKLSALGYELGDNALNDAFKRFKDLADQKKDVYDDDIIALVDDEVMRVNERVKLTHFQVTCGTHVKSQIAALSLEIDGDERKTIAEGDGPVDAAFKAIKEIVPLPNAHLELYQVHAVTQGTDAQAEVTVRLEEEGKTVNGRGADTDTMVASVNAYLNAVNKLLVKREKGKPEDVGSI</sequence>
<evidence type="ECO:0000256" key="5">
    <source>
        <dbReference type="ARBA" id="ARBA00022430"/>
    </source>
</evidence>
<comment type="catalytic activity">
    <reaction evidence="11">
        <text>3-methyl-2-oxobutanoate + acetyl-CoA + H2O = (2S)-2-isopropylmalate + CoA + H(+)</text>
        <dbReference type="Rhea" id="RHEA:21524"/>
        <dbReference type="ChEBI" id="CHEBI:1178"/>
        <dbReference type="ChEBI" id="CHEBI:11851"/>
        <dbReference type="ChEBI" id="CHEBI:15377"/>
        <dbReference type="ChEBI" id="CHEBI:15378"/>
        <dbReference type="ChEBI" id="CHEBI:57287"/>
        <dbReference type="ChEBI" id="CHEBI:57288"/>
        <dbReference type="EC" id="2.3.3.13"/>
    </reaction>
</comment>
<gene>
    <name evidence="11 13" type="primary">leuA</name>
    <name evidence="13" type="ORF">MTBPR1_110092</name>
</gene>
<evidence type="ECO:0000259" key="12">
    <source>
        <dbReference type="PROSITE" id="PS50991"/>
    </source>
</evidence>
<comment type="similarity">
    <text evidence="2 11">Belongs to the alpha-IPM synthase/homocitrate synthase family. LeuA type 1 subfamily.</text>
</comment>
<keyword evidence="13" id="KW-0012">Acyltransferase</keyword>
<dbReference type="PANTHER" id="PTHR10277:SF9">
    <property type="entry name" value="2-ISOPROPYLMALATE SYNTHASE 1, CHLOROPLASTIC-RELATED"/>
    <property type="match status" value="1"/>
</dbReference>
<evidence type="ECO:0000256" key="10">
    <source>
        <dbReference type="ARBA" id="ARBA00023304"/>
    </source>
</evidence>
<evidence type="ECO:0000256" key="3">
    <source>
        <dbReference type="ARBA" id="ARBA00012973"/>
    </source>
</evidence>
<dbReference type="GO" id="GO:0030145">
    <property type="term" value="F:manganese ion binding"/>
    <property type="evidence" value="ECO:0007669"/>
    <property type="project" value="UniProtKB-UniRule"/>
</dbReference>
<dbReference type="NCBIfam" id="NF002087">
    <property type="entry name" value="PRK00915.1-4"/>
    <property type="match status" value="1"/>
</dbReference>
<dbReference type="CDD" id="cd07940">
    <property type="entry name" value="DRE_TIM_IPMS"/>
    <property type="match status" value="1"/>
</dbReference>
<dbReference type="NCBIfam" id="TIGR00973">
    <property type="entry name" value="leuA_bact"/>
    <property type="match status" value="1"/>
</dbReference>
<dbReference type="PANTHER" id="PTHR10277">
    <property type="entry name" value="HOMOCITRATE SYNTHASE-RELATED"/>
    <property type="match status" value="1"/>
</dbReference>
<comment type="pathway">
    <text evidence="1 11">Amino-acid biosynthesis; L-leucine biosynthesis; L-leucine from 3-methyl-2-oxobutanoate: step 1/4.</text>
</comment>
<keyword evidence="14" id="KW-1185">Reference proteome</keyword>
<comment type="function">
    <text evidence="11">Catalyzes the condensation of the acetyl group of acetyl-CoA with 3-methyl-2-oxobutanoate (2-ketoisovalerate) to form 3-carboxy-3-hydroxy-4-methylpentanoate (2-isopropylmalate).</text>
</comment>
<evidence type="ECO:0000313" key="13">
    <source>
        <dbReference type="EMBL" id="SCA55653.1"/>
    </source>
</evidence>
<dbReference type="InterPro" id="IPR036230">
    <property type="entry name" value="LeuA_allosteric_dom_sf"/>
</dbReference>
<dbReference type="FunFam" id="3.20.20.70:FF:000010">
    <property type="entry name" value="2-isopropylmalate synthase"/>
    <property type="match status" value="1"/>
</dbReference>
<feature type="binding site" evidence="11">
    <location>
        <position position="205"/>
    </location>
    <ligand>
        <name>Mn(2+)</name>
        <dbReference type="ChEBI" id="CHEBI:29035"/>
    </ligand>
</feature>
<proteinExistence type="inferred from homology"/>
<feature type="binding site" evidence="11">
    <location>
        <position position="241"/>
    </location>
    <ligand>
        <name>Mn(2+)</name>
        <dbReference type="ChEBI" id="CHEBI:29035"/>
    </ligand>
</feature>
<name>A0A1C3REE2_9PROT</name>
<dbReference type="Pfam" id="PF22617">
    <property type="entry name" value="HCS_D2"/>
    <property type="match status" value="1"/>
</dbReference>
<dbReference type="PROSITE" id="PS00815">
    <property type="entry name" value="AIPM_HOMOCIT_SYNTH_1"/>
    <property type="match status" value="1"/>
</dbReference>
<reference evidence="13 14" key="1">
    <citation type="submission" date="2016-07" db="EMBL/GenBank/DDBJ databases">
        <authorList>
            <person name="Lefevre C.T."/>
        </authorList>
    </citation>
    <scope>NUCLEOTIDE SEQUENCE [LARGE SCALE GENOMIC DNA]</scope>
    <source>
        <strain evidence="13">PR1</strain>
    </source>
</reference>
<evidence type="ECO:0000256" key="7">
    <source>
        <dbReference type="ARBA" id="ARBA00022679"/>
    </source>
</evidence>
<dbReference type="HAMAP" id="MF_01025">
    <property type="entry name" value="LeuA_type1"/>
    <property type="match status" value="1"/>
</dbReference>
<evidence type="ECO:0000256" key="4">
    <source>
        <dbReference type="ARBA" id="ARBA00018198"/>
    </source>
</evidence>
<keyword evidence="8 11" id="KW-0479">Metal-binding</keyword>
<dbReference type="SMART" id="SM00917">
    <property type="entry name" value="LeuA_dimer"/>
    <property type="match status" value="1"/>
</dbReference>
<evidence type="ECO:0000256" key="2">
    <source>
        <dbReference type="ARBA" id="ARBA00009396"/>
    </source>
</evidence>
<dbReference type="NCBIfam" id="NF002086">
    <property type="entry name" value="PRK00915.1-3"/>
    <property type="match status" value="1"/>
</dbReference>
<evidence type="ECO:0000256" key="6">
    <source>
        <dbReference type="ARBA" id="ARBA00022605"/>
    </source>
</evidence>
<dbReference type="NCBIfam" id="NF002085">
    <property type="entry name" value="PRK00915.1-2"/>
    <property type="match status" value="1"/>
</dbReference>
<evidence type="ECO:0000313" key="14">
    <source>
        <dbReference type="Proteomes" id="UP000231658"/>
    </source>
</evidence>
<keyword evidence="5 11" id="KW-0432">Leucine biosynthesis</keyword>
<dbReference type="EC" id="2.3.3.13" evidence="3 11"/>
<dbReference type="InterPro" id="IPR013709">
    <property type="entry name" value="2-isopropylmalate_synth_dimer"/>
</dbReference>
<dbReference type="PROSITE" id="PS50991">
    <property type="entry name" value="PYR_CT"/>
    <property type="match status" value="1"/>
</dbReference>
<evidence type="ECO:0000256" key="9">
    <source>
        <dbReference type="ARBA" id="ARBA00023211"/>
    </source>
</evidence>
<keyword evidence="10 11" id="KW-0100">Branched-chain amino acid biosynthesis</keyword>
<dbReference type="SUPFAM" id="SSF110921">
    <property type="entry name" value="2-isopropylmalate synthase LeuA, allosteric (dimerisation) domain"/>
    <property type="match status" value="1"/>
</dbReference>
<evidence type="ECO:0000256" key="8">
    <source>
        <dbReference type="ARBA" id="ARBA00022723"/>
    </source>
</evidence>
<dbReference type="InterPro" id="IPR005671">
    <property type="entry name" value="LeuA_bact_synth"/>
</dbReference>
<dbReference type="GO" id="GO:0003985">
    <property type="term" value="F:acetyl-CoA C-acetyltransferase activity"/>
    <property type="evidence" value="ECO:0007669"/>
    <property type="project" value="UniProtKB-UniRule"/>
</dbReference>
<dbReference type="AlphaFoldDB" id="A0A1C3REE2"/>
<dbReference type="STRING" id="1867952.MTBPR1_110092"/>
<dbReference type="FunFam" id="3.30.160.270:FF:000003">
    <property type="entry name" value="2-isopropylmalate synthase"/>
    <property type="match status" value="1"/>
</dbReference>
<dbReference type="Pfam" id="PF08502">
    <property type="entry name" value="LeuA_dimer"/>
    <property type="match status" value="1"/>
</dbReference>
<keyword evidence="9 11" id="KW-0464">Manganese</keyword>
<dbReference type="SUPFAM" id="SSF51569">
    <property type="entry name" value="Aldolase"/>
    <property type="match status" value="1"/>
</dbReference>
<dbReference type="UniPathway" id="UPA00048">
    <property type="reaction ID" value="UER00070"/>
</dbReference>
<evidence type="ECO:0000256" key="1">
    <source>
        <dbReference type="ARBA" id="ARBA00004689"/>
    </source>
</evidence>
<protein>
    <recommendedName>
        <fullName evidence="4 11">2-isopropylmalate synthase</fullName>
        <ecNumber evidence="3 11">2.3.3.13</ecNumber>
    </recommendedName>
    <alternativeName>
        <fullName evidence="11">Alpha-IPM synthase</fullName>
    </alternativeName>
    <alternativeName>
        <fullName evidence="11">Alpha-isopropylmalate synthase</fullName>
    </alternativeName>
</protein>
<dbReference type="Gene3D" id="3.20.20.70">
    <property type="entry name" value="Aldolase class I"/>
    <property type="match status" value="1"/>
</dbReference>
<dbReference type="Proteomes" id="UP000231658">
    <property type="component" value="Unassembled WGS sequence"/>
</dbReference>
<dbReference type="InterPro" id="IPR054691">
    <property type="entry name" value="LeuA/HCS_post-cat"/>
</dbReference>
<feature type="region of interest" description="Regulatory domain" evidence="11">
    <location>
        <begin position="395"/>
        <end position="519"/>
    </location>
</feature>